<reference evidence="3" key="2">
    <citation type="submission" date="2025-08" db="UniProtKB">
        <authorList>
            <consortium name="RefSeq"/>
        </authorList>
    </citation>
    <scope>IDENTIFICATION</scope>
</reference>
<gene>
    <name evidence="3" type="primary">LOC114076889</name>
</gene>
<protein>
    <submittedName>
        <fullName evidence="3">Uncharacterized protein LOC114076889</fullName>
    </submittedName>
</protein>
<evidence type="ECO:0000256" key="1">
    <source>
        <dbReference type="SAM" id="MobiDB-lite"/>
    </source>
</evidence>
<feature type="region of interest" description="Disordered" evidence="1">
    <location>
        <begin position="1"/>
        <end position="25"/>
    </location>
</feature>
<evidence type="ECO:0000313" key="3">
    <source>
        <dbReference type="RefSeq" id="XP_027772388.1"/>
    </source>
</evidence>
<proteinExistence type="predicted"/>
<feature type="compositionally biased region" description="Polar residues" evidence="1">
    <location>
        <begin position="16"/>
        <end position="25"/>
    </location>
</feature>
<keyword evidence="2" id="KW-1185">Reference proteome</keyword>
<dbReference type="Proteomes" id="UP000694930">
    <property type="component" value="Chromosome 4"/>
</dbReference>
<accession>A0ABM1V9H0</accession>
<organism evidence="2 3">
    <name type="scientific">Solanum pennellii</name>
    <name type="common">Tomato</name>
    <name type="synonym">Lycopersicon pennellii</name>
    <dbReference type="NCBI Taxonomy" id="28526"/>
    <lineage>
        <taxon>Eukaryota</taxon>
        <taxon>Viridiplantae</taxon>
        <taxon>Streptophyta</taxon>
        <taxon>Embryophyta</taxon>
        <taxon>Tracheophyta</taxon>
        <taxon>Spermatophyta</taxon>
        <taxon>Magnoliopsida</taxon>
        <taxon>eudicotyledons</taxon>
        <taxon>Gunneridae</taxon>
        <taxon>Pentapetalae</taxon>
        <taxon>asterids</taxon>
        <taxon>lamiids</taxon>
        <taxon>Solanales</taxon>
        <taxon>Solanaceae</taxon>
        <taxon>Solanoideae</taxon>
        <taxon>Solaneae</taxon>
        <taxon>Solanum</taxon>
        <taxon>Solanum subgen. Lycopersicon</taxon>
    </lineage>
</organism>
<name>A0ABM1V9H0_SOLPN</name>
<dbReference type="GeneID" id="114076889"/>
<dbReference type="RefSeq" id="XP_027772388.1">
    <property type="nucleotide sequence ID" value="XM_027916587.1"/>
</dbReference>
<sequence length="232" mass="26470">MTTNTETMVNLVDTPIDSTPSETSTVEENRTLRHVIAQFLQAWANGQEPPKSIPKYGPFYNSAIVPSTTGPQGMPFRNNLNVTPSAPIYTLQQPIVVQRAAQEGHFTTHPEKYHTPGIEFGGPNYVKFGTPIDVERPTQSSEQEEILKKMKRIEQHMKTVKRLRGHKSITFKDLCMLPNVHMPPGFKTPRFDKFDRHGDPIAHLKRYYNQLRGVGGKEELLMDYFGEIRYCL</sequence>
<evidence type="ECO:0000313" key="2">
    <source>
        <dbReference type="Proteomes" id="UP000694930"/>
    </source>
</evidence>
<reference evidence="2" key="1">
    <citation type="journal article" date="2014" name="Nat. Genet.">
        <title>The genome of the stress-tolerant wild tomato species Solanum pennellii.</title>
        <authorList>
            <person name="Bolger A."/>
            <person name="Scossa F."/>
            <person name="Bolger M.E."/>
            <person name="Lanz C."/>
            <person name="Maumus F."/>
            <person name="Tohge T."/>
            <person name="Quesneville H."/>
            <person name="Alseekh S."/>
            <person name="Sorensen I."/>
            <person name="Lichtenstein G."/>
            <person name="Fich E.A."/>
            <person name="Conte M."/>
            <person name="Keller H."/>
            <person name="Schneeberger K."/>
            <person name="Schwacke R."/>
            <person name="Ofner I."/>
            <person name="Vrebalov J."/>
            <person name="Xu Y."/>
            <person name="Osorio S."/>
            <person name="Aflitos S.A."/>
            <person name="Schijlen E."/>
            <person name="Jimenez-Gomez J.M."/>
            <person name="Ryngajllo M."/>
            <person name="Kimura S."/>
            <person name="Kumar R."/>
            <person name="Koenig D."/>
            <person name="Headland L.R."/>
            <person name="Maloof J.N."/>
            <person name="Sinha N."/>
            <person name="van Ham R.C."/>
            <person name="Lankhorst R.K."/>
            <person name="Mao L."/>
            <person name="Vogel A."/>
            <person name="Arsova B."/>
            <person name="Panstruga R."/>
            <person name="Fei Z."/>
            <person name="Rose J.K."/>
            <person name="Zamir D."/>
            <person name="Carrari F."/>
            <person name="Giovannoni J.J."/>
            <person name="Weigel D."/>
            <person name="Usadel B."/>
            <person name="Fernie A.R."/>
        </authorList>
    </citation>
    <scope>NUCLEOTIDE SEQUENCE [LARGE SCALE GENOMIC DNA]</scope>
    <source>
        <strain evidence="2">cv. LA0716</strain>
    </source>
</reference>